<evidence type="ECO:0000313" key="2">
    <source>
        <dbReference type="EMBL" id="CAF0817188.1"/>
    </source>
</evidence>
<dbReference type="AlphaFoldDB" id="A0A813TNU9"/>
<evidence type="ECO:0000313" key="7">
    <source>
        <dbReference type="EMBL" id="CAF3716040.1"/>
    </source>
</evidence>
<proteinExistence type="predicted"/>
<dbReference type="Proteomes" id="UP000663864">
    <property type="component" value="Unassembled WGS sequence"/>
</dbReference>
<dbReference type="EMBL" id="CAJNOU010000219">
    <property type="protein sequence ID" value="CAF0920557.1"/>
    <property type="molecule type" value="Genomic_DNA"/>
</dbReference>
<sequence>MSNETEHRGSTRSRSETPPHVSPYEFTKTGVVGDQRDSMLQSELQILPELGKSRRRGHKLPPQSFTYGITMPRRDGGVNEALCHGPEKERATNPDFEFVRDYSALNKAALEAGMTTAKDQSRFRTVHDIKKKVFIRDVSLGKKPHKFPDNMVFGTPNRPSTPIGEVLQNRFLDNWLETMEKKQATLKKERTDAANAFKGSYHTKASLLRQAKIPVDPKPLWKMPKFAQGENQVDSFRTETERRRAFSANTFDSIPRQGTYHSGIYNVPRTTVKT</sequence>
<dbReference type="EMBL" id="CAJNOH010000055">
    <property type="protein sequence ID" value="CAF0817188.1"/>
    <property type="molecule type" value="Genomic_DNA"/>
</dbReference>
<accession>A0A813TNU9</accession>
<evidence type="ECO:0000313" key="4">
    <source>
        <dbReference type="EMBL" id="CAF0947176.1"/>
    </source>
</evidence>
<evidence type="ECO:0000313" key="6">
    <source>
        <dbReference type="EMBL" id="CAF1156140.1"/>
    </source>
</evidence>
<keyword evidence="10" id="KW-1185">Reference proteome</keyword>
<dbReference type="Proteomes" id="UP000663889">
    <property type="component" value="Unassembled WGS sequence"/>
</dbReference>
<dbReference type="EMBL" id="CAJOBE010001118">
    <property type="protein sequence ID" value="CAF3716040.1"/>
    <property type="molecule type" value="Genomic_DNA"/>
</dbReference>
<dbReference type="Proteomes" id="UP000663836">
    <property type="component" value="Unassembled WGS sequence"/>
</dbReference>
<evidence type="ECO:0000313" key="8">
    <source>
        <dbReference type="EMBL" id="CAF3930558.1"/>
    </source>
</evidence>
<name>A0A813TNU9_9BILA</name>
<dbReference type="EMBL" id="CAJNOL010000228">
    <property type="protein sequence ID" value="CAF0947176.1"/>
    <property type="molecule type" value="Genomic_DNA"/>
</dbReference>
<reference evidence="2" key="1">
    <citation type="submission" date="2021-02" db="EMBL/GenBank/DDBJ databases">
        <authorList>
            <person name="Nowell W R."/>
        </authorList>
    </citation>
    <scope>NUCLEOTIDE SEQUENCE</scope>
</reference>
<comment type="caution">
    <text evidence="2">The sequence shown here is derived from an EMBL/GenBank/DDBJ whole genome shotgun (WGS) entry which is preliminary data.</text>
</comment>
<organism evidence="2 9">
    <name type="scientific">Rotaria sordida</name>
    <dbReference type="NCBI Taxonomy" id="392033"/>
    <lineage>
        <taxon>Eukaryota</taxon>
        <taxon>Metazoa</taxon>
        <taxon>Spiralia</taxon>
        <taxon>Gnathifera</taxon>
        <taxon>Rotifera</taxon>
        <taxon>Eurotatoria</taxon>
        <taxon>Bdelloidea</taxon>
        <taxon>Philodinida</taxon>
        <taxon>Philodinidae</taxon>
        <taxon>Rotaria</taxon>
    </lineage>
</organism>
<protein>
    <recommendedName>
        <fullName evidence="11">Cilia- and flagella-associated protein 77</fullName>
    </recommendedName>
</protein>
<evidence type="ECO:0008006" key="11">
    <source>
        <dbReference type="Google" id="ProtNLM"/>
    </source>
</evidence>
<feature type="region of interest" description="Disordered" evidence="1">
    <location>
        <begin position="1"/>
        <end position="72"/>
    </location>
</feature>
<dbReference type="EMBL" id="CAJNOT010001162">
    <property type="protein sequence ID" value="CAF1156140.1"/>
    <property type="molecule type" value="Genomic_DNA"/>
</dbReference>
<dbReference type="EMBL" id="CAJNOL010000234">
    <property type="protein sequence ID" value="CAF0951096.1"/>
    <property type="molecule type" value="Genomic_DNA"/>
</dbReference>
<evidence type="ECO:0000313" key="9">
    <source>
        <dbReference type="Proteomes" id="UP000663854"/>
    </source>
</evidence>
<evidence type="ECO:0000313" key="3">
    <source>
        <dbReference type="EMBL" id="CAF0920557.1"/>
    </source>
</evidence>
<dbReference type="EMBL" id="CAJOBD010003132">
    <property type="protein sequence ID" value="CAF3930558.1"/>
    <property type="molecule type" value="Genomic_DNA"/>
</dbReference>
<gene>
    <name evidence="7" type="ORF">FNK824_LOCUS10153</name>
    <name evidence="8" type="ORF">JBS370_LOCUS22433</name>
    <name evidence="4" type="ORF">JXQ802_LOCUS11480</name>
    <name evidence="5" type="ORF">JXQ802_LOCUS11685</name>
    <name evidence="2" type="ORF">PYM288_LOCUS5389</name>
    <name evidence="3" type="ORF">SEV965_LOCUS6622</name>
    <name evidence="6" type="ORF">ZHD862_LOCUS20429</name>
</gene>
<feature type="compositionally biased region" description="Basic and acidic residues" evidence="1">
    <location>
        <begin position="1"/>
        <end position="17"/>
    </location>
</feature>
<evidence type="ECO:0000313" key="5">
    <source>
        <dbReference type="EMBL" id="CAF0951096.1"/>
    </source>
</evidence>
<evidence type="ECO:0000313" key="10">
    <source>
        <dbReference type="Proteomes" id="UP000663870"/>
    </source>
</evidence>
<dbReference type="Proteomes" id="UP000663854">
    <property type="component" value="Unassembled WGS sequence"/>
</dbReference>
<dbReference type="Pfam" id="PF14825">
    <property type="entry name" value="CFAP77"/>
    <property type="match status" value="1"/>
</dbReference>
<dbReference type="Proteomes" id="UP000663874">
    <property type="component" value="Unassembled WGS sequence"/>
</dbReference>
<dbReference type="PANTHER" id="PTHR28617:SF1">
    <property type="entry name" value="CILIA- AND FLAGELLA-ASSOCIATED PROTEIN 77"/>
    <property type="match status" value="1"/>
</dbReference>
<dbReference type="PANTHER" id="PTHR28617">
    <property type="entry name" value="CILIA- AND FLAGELLA-ASSOCIATED PROTEIN 77"/>
    <property type="match status" value="1"/>
</dbReference>
<dbReference type="InterPro" id="IPR029147">
    <property type="entry name" value="CFAP77"/>
</dbReference>
<evidence type="ECO:0000256" key="1">
    <source>
        <dbReference type="SAM" id="MobiDB-lite"/>
    </source>
</evidence>
<dbReference type="Proteomes" id="UP000663870">
    <property type="component" value="Unassembled WGS sequence"/>
</dbReference>